<gene>
    <name evidence="2" type="ORF">PHYSODRAFT_336761</name>
</gene>
<feature type="compositionally biased region" description="Basic and acidic residues" evidence="1">
    <location>
        <begin position="37"/>
        <end position="52"/>
    </location>
</feature>
<dbReference type="InParanoid" id="G4ZW47"/>
<evidence type="ECO:0000256" key="1">
    <source>
        <dbReference type="SAM" id="MobiDB-lite"/>
    </source>
</evidence>
<keyword evidence="3" id="KW-1185">Reference proteome</keyword>
<dbReference type="KEGG" id="psoj:PHYSODRAFT_336761"/>
<dbReference type="EMBL" id="JH159157">
    <property type="protein sequence ID" value="EGZ12329.1"/>
    <property type="molecule type" value="Genomic_DNA"/>
</dbReference>
<sequence length="150" mass="16515">MARGKPGMSRAQSVPSEPVESEEDQGTQDARARGSRHRGDTKCAGEGEELKSTKHSRGSKGTTDGRASSSAAVAVVVVEEEEEEEMKEVERVRQAAMTLQEGGRSSRSRRGEAERTAVEEEPWRRGDKTERLPRMSSSLLASVDKGEWLW</sequence>
<feature type="compositionally biased region" description="Basic and acidic residues" evidence="1">
    <location>
        <begin position="109"/>
        <end position="130"/>
    </location>
</feature>
<feature type="region of interest" description="Disordered" evidence="1">
    <location>
        <begin position="1"/>
        <end position="73"/>
    </location>
</feature>
<dbReference type="AlphaFoldDB" id="G4ZW47"/>
<evidence type="ECO:0000313" key="2">
    <source>
        <dbReference type="EMBL" id="EGZ12329.1"/>
    </source>
</evidence>
<organism evidence="2 3">
    <name type="scientific">Phytophthora sojae (strain P6497)</name>
    <name type="common">Soybean stem and root rot agent</name>
    <name type="synonym">Phytophthora megasperma f. sp. glycines</name>
    <dbReference type="NCBI Taxonomy" id="1094619"/>
    <lineage>
        <taxon>Eukaryota</taxon>
        <taxon>Sar</taxon>
        <taxon>Stramenopiles</taxon>
        <taxon>Oomycota</taxon>
        <taxon>Peronosporomycetes</taxon>
        <taxon>Peronosporales</taxon>
        <taxon>Peronosporaceae</taxon>
        <taxon>Phytophthora</taxon>
    </lineage>
</organism>
<dbReference type="RefSeq" id="XP_009532662.1">
    <property type="nucleotide sequence ID" value="XM_009534367.1"/>
</dbReference>
<reference evidence="2 3" key="1">
    <citation type="journal article" date="2006" name="Science">
        <title>Phytophthora genome sequences uncover evolutionary origins and mechanisms of pathogenesis.</title>
        <authorList>
            <person name="Tyler B.M."/>
            <person name="Tripathy S."/>
            <person name="Zhang X."/>
            <person name="Dehal P."/>
            <person name="Jiang R.H."/>
            <person name="Aerts A."/>
            <person name="Arredondo F.D."/>
            <person name="Baxter L."/>
            <person name="Bensasson D."/>
            <person name="Beynon J.L."/>
            <person name="Chapman J."/>
            <person name="Damasceno C.M."/>
            <person name="Dorrance A.E."/>
            <person name="Dou D."/>
            <person name="Dickerman A.W."/>
            <person name="Dubchak I.L."/>
            <person name="Garbelotto M."/>
            <person name="Gijzen M."/>
            <person name="Gordon S.G."/>
            <person name="Govers F."/>
            <person name="Grunwald N.J."/>
            <person name="Huang W."/>
            <person name="Ivors K.L."/>
            <person name="Jones R.W."/>
            <person name="Kamoun S."/>
            <person name="Krampis K."/>
            <person name="Lamour K.H."/>
            <person name="Lee M.K."/>
            <person name="McDonald W.H."/>
            <person name="Medina M."/>
            <person name="Meijer H.J."/>
            <person name="Nordberg E.K."/>
            <person name="Maclean D.J."/>
            <person name="Ospina-Giraldo M.D."/>
            <person name="Morris P.F."/>
            <person name="Phuntumart V."/>
            <person name="Putnam N.H."/>
            <person name="Rash S."/>
            <person name="Rose J.K."/>
            <person name="Sakihama Y."/>
            <person name="Salamov A.A."/>
            <person name="Savidor A."/>
            <person name="Scheuring C.F."/>
            <person name="Smith B.M."/>
            <person name="Sobral B.W."/>
            <person name="Terry A."/>
            <person name="Torto-Alalibo T.A."/>
            <person name="Win J."/>
            <person name="Xu Z."/>
            <person name="Zhang H."/>
            <person name="Grigoriev I.V."/>
            <person name="Rokhsar D.S."/>
            <person name="Boore J.L."/>
        </authorList>
    </citation>
    <scope>NUCLEOTIDE SEQUENCE [LARGE SCALE GENOMIC DNA]</scope>
    <source>
        <strain evidence="2 3">P6497</strain>
    </source>
</reference>
<feature type="region of interest" description="Disordered" evidence="1">
    <location>
        <begin position="86"/>
        <end position="130"/>
    </location>
</feature>
<dbReference type="GeneID" id="20647257"/>
<proteinExistence type="predicted"/>
<accession>G4ZW47</accession>
<name>G4ZW47_PHYSP</name>
<evidence type="ECO:0000313" key="3">
    <source>
        <dbReference type="Proteomes" id="UP000002640"/>
    </source>
</evidence>
<protein>
    <submittedName>
        <fullName evidence="2">Uncharacterized protein</fullName>
    </submittedName>
</protein>
<dbReference type="Proteomes" id="UP000002640">
    <property type="component" value="Unassembled WGS sequence"/>
</dbReference>